<dbReference type="SUPFAM" id="SSF56954">
    <property type="entry name" value="Outer membrane efflux proteins (OEP)"/>
    <property type="match status" value="1"/>
</dbReference>
<sequence>MSAMLPTTLVVALALAGCTALTPAYERPEAPVAPQWADAASSPTTAARPAAELGWREFFTDSQLQALIAQALQHNRDLKVSVLNVERAQAQYRVQRADQLPSVNAGVGQSAQRLPGGLSGTGEPAISRQYTATLGISAYELDLFGRVRNLTDAALQQYLGTEDARRSAQISLIAQVASSWLTLAADQERLALTEATLKTREDSLRLTQRLQGSGISSTLDLRQAEIAVESARADQASLGAQVAADRHALELLVGQPLTPAQWPQRDTTAAATQTAALPAGLPSEVLLARPDVQQAERSLQSANANIGAARAAFFPRITLTASAGSASGELDGLFRNGSGFWSFVPQITLPIFDTGRNRANLKVAEVDRDIAVAQYEKAIQSAFREVADALSERGALGQQAEAQQRLVAQTQDALRLAEARFRAGVDDRLATLDAQRTLYSAQQSLIATRLAQQVNRVTLYKALGGGVIEQSAASPATRQSGA</sequence>
<feature type="coiled-coil region" evidence="3">
    <location>
        <begin position="372"/>
        <end position="420"/>
    </location>
</feature>
<name>A0A2W5E2B7_9BURK</name>
<dbReference type="GO" id="GO:0015562">
    <property type="term" value="F:efflux transmembrane transporter activity"/>
    <property type="evidence" value="ECO:0007669"/>
    <property type="project" value="InterPro"/>
</dbReference>
<organism evidence="4 5">
    <name type="scientific">Roseateles depolymerans</name>
    <dbReference type="NCBI Taxonomy" id="76731"/>
    <lineage>
        <taxon>Bacteria</taxon>
        <taxon>Pseudomonadati</taxon>
        <taxon>Pseudomonadota</taxon>
        <taxon>Betaproteobacteria</taxon>
        <taxon>Burkholderiales</taxon>
        <taxon>Sphaerotilaceae</taxon>
        <taxon>Roseateles</taxon>
    </lineage>
</organism>
<dbReference type="EMBL" id="QFOD01000001">
    <property type="protein sequence ID" value="PZP36833.1"/>
    <property type="molecule type" value="Genomic_DNA"/>
</dbReference>
<dbReference type="Gene3D" id="1.20.1600.10">
    <property type="entry name" value="Outer membrane efflux proteins (OEP)"/>
    <property type="match status" value="1"/>
</dbReference>
<dbReference type="PANTHER" id="PTHR30203">
    <property type="entry name" value="OUTER MEMBRANE CATION EFFLUX PROTEIN"/>
    <property type="match status" value="1"/>
</dbReference>
<dbReference type="NCBIfam" id="TIGR01845">
    <property type="entry name" value="outer_NodT"/>
    <property type="match status" value="1"/>
</dbReference>
<protein>
    <submittedName>
        <fullName evidence="4">Multidrug transporter</fullName>
    </submittedName>
</protein>
<comment type="subcellular location">
    <subcellularLocation>
        <location evidence="2">Cell membrane</location>
        <topology evidence="2">Lipid-anchor</topology>
    </subcellularLocation>
</comment>
<keyword evidence="2" id="KW-0472">Membrane</keyword>
<dbReference type="Gene3D" id="2.20.200.10">
    <property type="entry name" value="Outer membrane efflux proteins (OEP)"/>
    <property type="match status" value="1"/>
</dbReference>
<dbReference type="GO" id="GO:0005886">
    <property type="term" value="C:plasma membrane"/>
    <property type="evidence" value="ECO:0007669"/>
    <property type="project" value="UniProtKB-SubCell"/>
</dbReference>
<evidence type="ECO:0000256" key="1">
    <source>
        <dbReference type="ARBA" id="ARBA00007613"/>
    </source>
</evidence>
<keyword evidence="2" id="KW-0449">Lipoprotein</keyword>
<dbReference type="PANTHER" id="PTHR30203:SF32">
    <property type="entry name" value="CATION EFFLUX SYSTEM PROTEIN CUSC"/>
    <property type="match status" value="1"/>
</dbReference>
<keyword evidence="2" id="KW-1134">Transmembrane beta strand</keyword>
<dbReference type="InterPro" id="IPR003423">
    <property type="entry name" value="OMP_efflux"/>
</dbReference>
<comment type="caution">
    <text evidence="4">The sequence shown here is derived from an EMBL/GenBank/DDBJ whole genome shotgun (WGS) entry which is preliminary data.</text>
</comment>
<keyword evidence="2" id="KW-0812">Transmembrane</keyword>
<evidence type="ECO:0000313" key="5">
    <source>
        <dbReference type="Proteomes" id="UP000249633"/>
    </source>
</evidence>
<dbReference type="InterPro" id="IPR010131">
    <property type="entry name" value="MdtP/NodT-like"/>
</dbReference>
<keyword evidence="2" id="KW-0732">Signal</keyword>
<evidence type="ECO:0000313" key="4">
    <source>
        <dbReference type="EMBL" id="PZP36833.1"/>
    </source>
</evidence>
<keyword evidence="2" id="KW-0564">Palmitate</keyword>
<gene>
    <name evidence="4" type="ORF">DI603_02235</name>
</gene>
<reference evidence="4 5" key="1">
    <citation type="submission" date="2017-08" db="EMBL/GenBank/DDBJ databases">
        <title>Infants hospitalized years apart are colonized by the same room-sourced microbial strains.</title>
        <authorList>
            <person name="Brooks B."/>
            <person name="Olm M.R."/>
            <person name="Firek B.A."/>
            <person name="Baker R."/>
            <person name="Thomas B.C."/>
            <person name="Morowitz M.J."/>
            <person name="Banfield J.F."/>
        </authorList>
    </citation>
    <scope>NUCLEOTIDE SEQUENCE [LARGE SCALE GENOMIC DNA]</scope>
    <source>
        <strain evidence="4">S2_012_000_R2_81</strain>
    </source>
</reference>
<proteinExistence type="inferred from homology"/>
<feature type="chain" id="PRO_5015798660" evidence="2">
    <location>
        <begin position="25"/>
        <end position="482"/>
    </location>
</feature>
<evidence type="ECO:0000256" key="2">
    <source>
        <dbReference type="RuleBase" id="RU362097"/>
    </source>
</evidence>
<evidence type="ECO:0000256" key="3">
    <source>
        <dbReference type="SAM" id="Coils"/>
    </source>
</evidence>
<dbReference type="Pfam" id="PF02321">
    <property type="entry name" value="OEP"/>
    <property type="match status" value="2"/>
</dbReference>
<accession>A0A2W5E2B7</accession>
<dbReference type="Proteomes" id="UP000249633">
    <property type="component" value="Unassembled WGS sequence"/>
</dbReference>
<keyword evidence="3" id="KW-0175">Coiled coil</keyword>
<dbReference type="AlphaFoldDB" id="A0A2W5E2B7"/>
<feature type="signal peptide" evidence="2">
    <location>
        <begin position="1"/>
        <end position="24"/>
    </location>
</feature>
<comment type="similarity">
    <text evidence="1 2">Belongs to the outer membrane factor (OMF) (TC 1.B.17) family.</text>
</comment>